<reference evidence="11" key="1">
    <citation type="journal article" date="2008" name="Curr. Biol.">
        <title>Evolution and functional diversity of jellyfish opsins.</title>
        <authorList>
            <person name="Suga H."/>
            <person name="Schmid V."/>
            <person name="Gehring W.J."/>
        </authorList>
    </citation>
    <scope>NUCLEOTIDE SEQUENCE</scope>
</reference>
<dbReference type="Pfam" id="PF00001">
    <property type="entry name" value="7tm_1"/>
    <property type="match status" value="1"/>
</dbReference>
<protein>
    <submittedName>
        <fullName evidence="11">Opsin</fullName>
    </submittedName>
</protein>
<comment type="subcellular location">
    <subcellularLocation>
        <location evidence="1">Membrane</location>
        <topology evidence="1">Multi-pass membrane protein</topology>
    </subcellularLocation>
</comment>
<dbReference type="CDD" id="cd14969">
    <property type="entry name" value="7tmA_Opsins_type2_animals"/>
    <property type="match status" value="1"/>
</dbReference>
<feature type="transmembrane region" description="Helical" evidence="9">
    <location>
        <begin position="223"/>
        <end position="249"/>
    </location>
</feature>
<feature type="transmembrane region" description="Helical" evidence="9">
    <location>
        <begin position="78"/>
        <end position="97"/>
    </location>
</feature>
<organism evidence="11">
    <name type="scientific">Cladonema radiatum</name>
    <dbReference type="NCBI Taxonomy" id="264074"/>
    <lineage>
        <taxon>Eukaryota</taxon>
        <taxon>Metazoa</taxon>
        <taxon>Cnidaria</taxon>
        <taxon>Hydrozoa</taxon>
        <taxon>Hydroidolina</taxon>
        <taxon>Anthoathecata</taxon>
        <taxon>Capitata</taxon>
        <taxon>Cladonematidae</taxon>
        <taxon>Cladonema</taxon>
    </lineage>
</organism>
<keyword evidence="5 9" id="KW-0472">Membrane</keyword>
<sequence>MADEVGGPVILVFIVGSVFLNLLVIVGMLKKPNIALRDLILVSLAISDFIETVFGSLWEAYAKYIDSSSLFLCKMAGFGITFTALTSISHLAALAIERYLSMVHALKTYEFFADKKKAIIFIIPAWTYGTFWGGVPLLGWGGYFREPIHTFRCAVLMTSKSFLSMSYNYCLLAFCYLLPISIISICCYKVQRELKNMTERSEAIAGSSSAITESTKKAEKQHFLMICIVLVAFFIAWTPYAFTACWFAFFDNPPDELVTYSATFAKFSVVSNPIVYVIFYKDFRQTVKKMFCGRGRVAPV</sequence>
<evidence type="ECO:0000256" key="4">
    <source>
        <dbReference type="ARBA" id="ARBA00023040"/>
    </source>
</evidence>
<feature type="domain" description="G-protein coupled receptors family 1 profile" evidence="10">
    <location>
        <begin position="20"/>
        <end position="276"/>
    </location>
</feature>
<feature type="transmembrane region" description="Helical" evidence="9">
    <location>
        <begin position="6"/>
        <end position="27"/>
    </location>
</feature>
<dbReference type="InterPro" id="IPR050125">
    <property type="entry name" value="GPCR_opsins"/>
</dbReference>
<evidence type="ECO:0000259" key="10">
    <source>
        <dbReference type="PROSITE" id="PS50262"/>
    </source>
</evidence>
<keyword evidence="7 8" id="KW-0807">Transducer</keyword>
<dbReference type="SUPFAM" id="SSF81321">
    <property type="entry name" value="Family A G protein-coupled receptor-like"/>
    <property type="match status" value="1"/>
</dbReference>
<comment type="similarity">
    <text evidence="8">Belongs to the G-protein coupled receptor 1 family.</text>
</comment>
<evidence type="ECO:0000256" key="1">
    <source>
        <dbReference type="ARBA" id="ARBA00004141"/>
    </source>
</evidence>
<dbReference type="InterPro" id="IPR000276">
    <property type="entry name" value="GPCR_Rhodpsn"/>
</dbReference>
<evidence type="ECO:0000313" key="12">
    <source>
        <dbReference type="EMBL" id="BAF95839.1"/>
    </source>
</evidence>
<evidence type="ECO:0000256" key="8">
    <source>
        <dbReference type="RuleBase" id="RU000688"/>
    </source>
</evidence>
<dbReference type="EMBL" id="AB332430">
    <property type="protein sequence ID" value="BAF95839.1"/>
    <property type="molecule type" value="mRNA"/>
</dbReference>
<dbReference type="EMBL" id="AB332429">
    <property type="protein sequence ID" value="BAF95838.1"/>
    <property type="molecule type" value="mRNA"/>
</dbReference>
<dbReference type="PROSITE" id="PS50262">
    <property type="entry name" value="G_PROTEIN_RECEP_F1_2"/>
    <property type="match status" value="1"/>
</dbReference>
<evidence type="ECO:0000256" key="3">
    <source>
        <dbReference type="ARBA" id="ARBA00022989"/>
    </source>
</evidence>
<feature type="transmembrane region" description="Helical" evidence="9">
    <location>
        <begin position="118"/>
        <end position="140"/>
    </location>
</feature>
<dbReference type="GO" id="GO:0016020">
    <property type="term" value="C:membrane"/>
    <property type="evidence" value="ECO:0007669"/>
    <property type="project" value="UniProtKB-SubCell"/>
</dbReference>
<evidence type="ECO:0000313" key="11">
    <source>
        <dbReference type="EMBL" id="BAF95838.1"/>
    </source>
</evidence>
<dbReference type="Gene3D" id="1.20.1070.10">
    <property type="entry name" value="Rhodopsin 7-helix transmembrane proteins"/>
    <property type="match status" value="1"/>
</dbReference>
<name>A9CR43_9CNID</name>
<dbReference type="PRINTS" id="PR00237">
    <property type="entry name" value="GPCRRHODOPSN"/>
</dbReference>
<keyword evidence="4 8" id="KW-0297">G-protein coupled receptor</keyword>
<dbReference type="GO" id="GO:0004930">
    <property type="term" value="F:G protein-coupled receptor activity"/>
    <property type="evidence" value="ECO:0007669"/>
    <property type="project" value="UniProtKB-KW"/>
</dbReference>
<dbReference type="PANTHER" id="PTHR24240">
    <property type="entry name" value="OPSIN"/>
    <property type="match status" value="1"/>
</dbReference>
<feature type="transmembrane region" description="Helical" evidence="9">
    <location>
        <begin position="261"/>
        <end position="280"/>
    </location>
</feature>
<evidence type="ECO:0000256" key="6">
    <source>
        <dbReference type="ARBA" id="ARBA00023170"/>
    </source>
</evidence>
<keyword evidence="6 8" id="KW-0675">Receptor</keyword>
<accession>A9CR43</accession>
<dbReference type="PROSITE" id="PS00237">
    <property type="entry name" value="G_PROTEIN_RECEP_F1_1"/>
    <property type="match status" value="1"/>
</dbReference>
<feature type="transmembrane region" description="Helical" evidence="9">
    <location>
        <begin position="39"/>
        <end position="58"/>
    </location>
</feature>
<evidence type="ECO:0000256" key="7">
    <source>
        <dbReference type="ARBA" id="ARBA00023224"/>
    </source>
</evidence>
<feature type="transmembrane region" description="Helical" evidence="9">
    <location>
        <begin position="166"/>
        <end position="188"/>
    </location>
</feature>
<proteinExistence type="evidence at transcript level"/>
<evidence type="ECO:0000256" key="2">
    <source>
        <dbReference type="ARBA" id="ARBA00022692"/>
    </source>
</evidence>
<dbReference type="InterPro" id="IPR017452">
    <property type="entry name" value="GPCR_Rhodpsn_7TM"/>
</dbReference>
<keyword evidence="2 8" id="KW-0812">Transmembrane</keyword>
<keyword evidence="3 9" id="KW-1133">Transmembrane helix</keyword>
<gene>
    <name evidence="11" type="primary">CropN1</name>
    <name evidence="12" type="synonym">CropN2</name>
</gene>
<evidence type="ECO:0000256" key="9">
    <source>
        <dbReference type="SAM" id="Phobius"/>
    </source>
</evidence>
<dbReference type="AlphaFoldDB" id="A9CR43"/>
<evidence type="ECO:0000256" key="5">
    <source>
        <dbReference type="ARBA" id="ARBA00023136"/>
    </source>
</evidence>